<comment type="caution">
    <text evidence="2">The sequence shown here is derived from an EMBL/GenBank/DDBJ whole genome shotgun (WGS) entry which is preliminary data.</text>
</comment>
<dbReference type="InterPro" id="IPR036366">
    <property type="entry name" value="PGBDSf"/>
</dbReference>
<dbReference type="Proteomes" id="UP000177269">
    <property type="component" value="Unassembled WGS sequence"/>
</dbReference>
<evidence type="ECO:0000313" key="2">
    <source>
        <dbReference type="EMBL" id="OHA42420.1"/>
    </source>
</evidence>
<dbReference type="EMBL" id="MHSK01000012">
    <property type="protein sequence ID" value="OHA42420.1"/>
    <property type="molecule type" value="Genomic_DNA"/>
</dbReference>
<dbReference type="Gene3D" id="1.10.101.10">
    <property type="entry name" value="PGBD-like superfamily/PGBD"/>
    <property type="match status" value="1"/>
</dbReference>
<gene>
    <name evidence="2" type="ORF">A3G52_01130</name>
</gene>
<feature type="signal peptide" evidence="1">
    <location>
        <begin position="1"/>
        <end position="22"/>
    </location>
</feature>
<feature type="chain" id="PRO_5009583822" description="Peptidoglycan binding-like domain-containing protein" evidence="1">
    <location>
        <begin position="23"/>
        <end position="1000"/>
    </location>
</feature>
<dbReference type="AlphaFoldDB" id="A0A1G2P263"/>
<sequence>MKNTLAVLAVISLFTFTIPTLSNEISNLDLGPSAVVLANTNTSVSPTPTPTSITSPKVGDSYIMGKDSITIKWFPENAGVTTIQLVSSKGDTFQIYGQKVSGDPTNTSGSFVYKLPDTLSTIYPDIYYVNLIDTKGQNLKSRKFSIVSPVSSVPASNEGYSITGLTGHKKIYSSGSPIVFWVKGVEPDGSSASHEEGFNVQAHLSIDGANNALEAVNGTYNSSTGLWEIRLTAPKDKNLTYEVKASLYCGYVGFDSLCAQKYGTNSQEQKHFEFKVTNAVMESPASTPASVGYSQSGGGQTYNAQGCPKGAVFNFLTGAKCAAGETLTYGCPTGAVYNFMTGEKCGSSGASIDRTDTVEVSPGSVRVPSVSSEPNNSSSLCYTFNRNLRVGDGGRNAGDGVGTGQATAIDHDVTALMRILSSEGLYDYYGFVQPGSAGSSIRNSYFSESLASAVVAFQEKYASEILKPHGLARGTGYVGPSTRAKLNQIYKCDGSQNAQKPFINILSPYSGQVFDMKGGKDGMVVKWLTQNISASTYLDLIRLRNVSTRIEYYLANNVMNDGQEVVSISPRIPSGLYTLEIKSGIKGYEDAVIGSSGKFEIISASAADTSTTVTPTTRVPVDVTSEAGSVRLVSADEDKAPKFVNGSRVYSNDWKWKISLANSGSTEKTIKRMILVHNTYGEGWATDESTDNPVAGNKALYLLAVTNDLCADCDPFSLYTNNLGRKIGPNSEISFYAYGANWMASQTFSGGYLLVEFTDGTSMRINVLASNIRPGSGSSTISTSPLSLITLFTAKRINDQKINLEWRTAELTNPMISVMIPCLSGSENISLISTEDKETIVKGCGKSVMINYENQNWNVLSLQADNFTVPITMSFTFHANTETKTVNHTFSPASTQPAISPGRTTINSGESVKLNLSFPSNTIRSSLYFYCPAGVVTGTSPEICNSFIDVTSNTDWTVMLSNSSSEVKKVVPNYYVYTSDSPNYAKGVSSEITVLPASIN</sequence>
<name>A0A1G2P263_9BACT</name>
<keyword evidence="1" id="KW-0732">Signal</keyword>
<proteinExistence type="predicted"/>
<protein>
    <recommendedName>
        <fullName evidence="4">Peptidoglycan binding-like domain-containing protein</fullName>
    </recommendedName>
</protein>
<reference evidence="2 3" key="1">
    <citation type="journal article" date="2016" name="Nat. Commun.">
        <title>Thousands of microbial genomes shed light on interconnected biogeochemical processes in an aquifer system.</title>
        <authorList>
            <person name="Anantharaman K."/>
            <person name="Brown C.T."/>
            <person name="Hug L.A."/>
            <person name="Sharon I."/>
            <person name="Castelle C.J."/>
            <person name="Probst A.J."/>
            <person name="Thomas B.C."/>
            <person name="Singh A."/>
            <person name="Wilkins M.J."/>
            <person name="Karaoz U."/>
            <person name="Brodie E.L."/>
            <person name="Williams K.H."/>
            <person name="Hubbard S.S."/>
            <person name="Banfield J.F."/>
        </authorList>
    </citation>
    <scope>NUCLEOTIDE SEQUENCE [LARGE SCALE GENOMIC DNA]</scope>
</reference>
<evidence type="ECO:0000313" key="3">
    <source>
        <dbReference type="Proteomes" id="UP000177269"/>
    </source>
</evidence>
<evidence type="ECO:0000256" key="1">
    <source>
        <dbReference type="SAM" id="SignalP"/>
    </source>
</evidence>
<organism evidence="2 3">
    <name type="scientific">Candidatus Taylorbacteria bacterium RIFCSPLOWO2_12_FULL_43_20</name>
    <dbReference type="NCBI Taxonomy" id="1802332"/>
    <lineage>
        <taxon>Bacteria</taxon>
        <taxon>Candidatus Tayloriibacteriota</taxon>
    </lineage>
</organism>
<evidence type="ECO:0008006" key="4">
    <source>
        <dbReference type="Google" id="ProtNLM"/>
    </source>
</evidence>
<accession>A0A1G2P263</accession>